<feature type="domain" description="DUF4190" evidence="3">
    <location>
        <begin position="77"/>
        <end position="144"/>
    </location>
</feature>
<keyword evidence="2" id="KW-0472">Membrane</keyword>
<feature type="region of interest" description="Disordered" evidence="1">
    <location>
        <begin position="1"/>
        <end position="55"/>
    </location>
</feature>
<proteinExistence type="predicted"/>
<feature type="transmembrane region" description="Helical" evidence="2">
    <location>
        <begin position="127"/>
        <end position="149"/>
    </location>
</feature>
<keyword evidence="2" id="KW-0812">Transmembrane</keyword>
<dbReference type="EMBL" id="CAFBOK010000179">
    <property type="protein sequence ID" value="CAB4992701.1"/>
    <property type="molecule type" value="Genomic_DNA"/>
</dbReference>
<feature type="compositionally biased region" description="Pro residues" evidence="1">
    <location>
        <begin position="42"/>
        <end position="55"/>
    </location>
</feature>
<accession>A0A6J6AKU4</accession>
<dbReference type="EMBL" id="CAEUNJ010000016">
    <property type="protein sequence ID" value="CAB4370972.1"/>
    <property type="molecule type" value="Genomic_DNA"/>
</dbReference>
<reference evidence="4" key="1">
    <citation type="submission" date="2020-05" db="EMBL/GenBank/DDBJ databases">
        <authorList>
            <person name="Chiriac C."/>
            <person name="Salcher M."/>
            <person name="Ghai R."/>
            <person name="Kavagutti S V."/>
        </authorList>
    </citation>
    <scope>NUCLEOTIDE SEQUENCE</scope>
</reference>
<protein>
    <submittedName>
        <fullName evidence="4">Unannotated protein</fullName>
    </submittedName>
</protein>
<evidence type="ECO:0000313" key="6">
    <source>
        <dbReference type="EMBL" id="CAB4633767.1"/>
    </source>
</evidence>
<sequence length="175" mass="17993">MTDPWGNPLPAEDQTPKAPRPEPHFPEVAPNDVAPNPAWPGAQPPPPPALPTLPAPPPPVSGAIAAPVWQGPKFSGLAIAAMVCGILSITCTGFVGIILGPVALGLGINGRRAIDRSNGWKKGDGMATTGIVLGVIGIVLSIVYLIFLLKNPNFITDFVNNLTTTTTTAGKLQGA</sequence>
<evidence type="ECO:0000313" key="7">
    <source>
        <dbReference type="EMBL" id="CAB4992701.1"/>
    </source>
</evidence>
<evidence type="ECO:0000313" key="4">
    <source>
        <dbReference type="EMBL" id="CAB4370972.1"/>
    </source>
</evidence>
<name>A0A6J6AKU4_9ZZZZ</name>
<evidence type="ECO:0000313" key="5">
    <source>
        <dbReference type="EMBL" id="CAB4601311.1"/>
    </source>
</evidence>
<gene>
    <name evidence="5" type="ORF">UFOPK1762_01944</name>
    <name evidence="6" type="ORF">UFOPK1906_01645</name>
    <name evidence="7" type="ORF">UFOPK3927_01396</name>
    <name evidence="4" type="ORF">UFOPK4201_00541</name>
</gene>
<dbReference type="InterPro" id="IPR025241">
    <property type="entry name" value="DUF4190"/>
</dbReference>
<dbReference type="EMBL" id="CAEZVC010000135">
    <property type="protein sequence ID" value="CAB4633767.1"/>
    <property type="molecule type" value="Genomic_DNA"/>
</dbReference>
<evidence type="ECO:0000256" key="2">
    <source>
        <dbReference type="SAM" id="Phobius"/>
    </source>
</evidence>
<organism evidence="4">
    <name type="scientific">freshwater metagenome</name>
    <dbReference type="NCBI Taxonomy" id="449393"/>
    <lineage>
        <taxon>unclassified sequences</taxon>
        <taxon>metagenomes</taxon>
        <taxon>ecological metagenomes</taxon>
    </lineage>
</organism>
<evidence type="ECO:0000256" key="1">
    <source>
        <dbReference type="SAM" id="MobiDB-lite"/>
    </source>
</evidence>
<dbReference type="EMBL" id="CAEZTY010000131">
    <property type="protein sequence ID" value="CAB4601311.1"/>
    <property type="molecule type" value="Genomic_DNA"/>
</dbReference>
<dbReference type="AlphaFoldDB" id="A0A6J6AKU4"/>
<feature type="transmembrane region" description="Helical" evidence="2">
    <location>
        <begin position="77"/>
        <end position="106"/>
    </location>
</feature>
<dbReference type="Pfam" id="PF13828">
    <property type="entry name" value="DUF4190"/>
    <property type="match status" value="1"/>
</dbReference>
<evidence type="ECO:0000259" key="3">
    <source>
        <dbReference type="Pfam" id="PF13828"/>
    </source>
</evidence>
<keyword evidence="2" id="KW-1133">Transmembrane helix</keyword>